<evidence type="ECO:0000313" key="6">
    <source>
        <dbReference type="EMBL" id="EGC40607.1"/>
    </source>
</evidence>
<dbReference type="AlphaFoldDB" id="F0Z672"/>
<evidence type="ECO:0000313" key="7">
    <source>
        <dbReference type="Proteomes" id="UP000001064"/>
    </source>
</evidence>
<dbReference type="eggNOG" id="KOG0166">
    <property type="taxonomic scope" value="Eukaryota"/>
</dbReference>
<feature type="region of interest" description="Disordered" evidence="5">
    <location>
        <begin position="1"/>
        <end position="24"/>
    </location>
</feature>
<accession>F0Z672</accession>
<dbReference type="SUPFAM" id="SSF48371">
    <property type="entry name" value="ARM repeat"/>
    <property type="match status" value="1"/>
</dbReference>
<dbReference type="STRING" id="5786.F0Z672"/>
<dbReference type="EMBL" id="GL870941">
    <property type="protein sequence ID" value="EGC40607.1"/>
    <property type="molecule type" value="Genomic_DNA"/>
</dbReference>
<dbReference type="GO" id="GO:0061608">
    <property type="term" value="F:nuclear import signal receptor activity"/>
    <property type="evidence" value="ECO:0000318"/>
    <property type="project" value="GO_Central"/>
</dbReference>
<dbReference type="InterPro" id="IPR011989">
    <property type="entry name" value="ARM-like"/>
</dbReference>
<keyword evidence="3" id="KW-0653">Protein transport</keyword>
<sequence length="467" mass="54201">MMKENKNKKIKLDHNNNNNNNTKKNKYKDIDYFIKKTKSDDRDKILIGLEALFDIIVLTDECDPIKNIILSGLVPKFIEFLYLKDKKIQFETCRILNKIVLSGQSCLESDTVHALVSLLDSGDPDLFNKATKCLTSISKNKISQDLVLDSGATTKVLQLFSIDQENHRLSFIKNISCLFFSICRYHIPSFKTIEDFFPFIHYVFLNVTDEMIYLNVCKVLSRAISEFPEETVSMFFKYDLFGKIIELLYYKDNLEIQNWSLNVVGSLICTEGVGFIKILSFRGLLPHLLRLLSSEKKKTSAWIIRNIAIEPCTQQLLFDHGIVEKLISMLDSEKKLLNDILYPIYYCLRDPDIVNQMVELGIVKLLCSLLSTLFYDNDRDILVLKALLLILNVNDLSSNNTSIVLEVFMEAQFLHHLNNFVGKNQNHLTSKEISKVEKLICYFDVYSNEISQLYHLKEHYYNKWDLI</sequence>
<organism evidence="6 7">
    <name type="scientific">Dictyostelium purpureum</name>
    <name type="common">Slime mold</name>
    <dbReference type="NCBI Taxonomy" id="5786"/>
    <lineage>
        <taxon>Eukaryota</taxon>
        <taxon>Amoebozoa</taxon>
        <taxon>Evosea</taxon>
        <taxon>Eumycetozoa</taxon>
        <taxon>Dictyostelia</taxon>
        <taxon>Dictyosteliales</taxon>
        <taxon>Dictyosteliaceae</taxon>
        <taxon>Dictyostelium</taxon>
    </lineage>
</organism>
<evidence type="ECO:0000256" key="4">
    <source>
        <dbReference type="PROSITE-ProRule" id="PRU00259"/>
    </source>
</evidence>
<dbReference type="GO" id="GO:0006607">
    <property type="term" value="P:NLS-bearing protein import into nucleus"/>
    <property type="evidence" value="ECO:0000318"/>
    <property type="project" value="GO_Central"/>
</dbReference>
<evidence type="ECO:0000256" key="1">
    <source>
        <dbReference type="ARBA" id="ARBA00010394"/>
    </source>
</evidence>
<evidence type="ECO:0000256" key="2">
    <source>
        <dbReference type="ARBA" id="ARBA00022448"/>
    </source>
</evidence>
<dbReference type="GeneID" id="10503307"/>
<dbReference type="Proteomes" id="UP000001064">
    <property type="component" value="Unassembled WGS sequence"/>
</dbReference>
<dbReference type="InParanoid" id="F0Z672"/>
<dbReference type="InterPro" id="IPR016024">
    <property type="entry name" value="ARM-type_fold"/>
</dbReference>
<dbReference type="PROSITE" id="PS50176">
    <property type="entry name" value="ARM_REPEAT"/>
    <property type="match status" value="1"/>
</dbReference>
<dbReference type="PANTHER" id="PTHR23316">
    <property type="entry name" value="IMPORTIN ALPHA"/>
    <property type="match status" value="1"/>
</dbReference>
<dbReference type="GO" id="GO:0008139">
    <property type="term" value="F:nuclear localization sequence binding"/>
    <property type="evidence" value="ECO:0000318"/>
    <property type="project" value="GO_Central"/>
</dbReference>
<dbReference type="SMART" id="SM00185">
    <property type="entry name" value="ARM"/>
    <property type="match status" value="2"/>
</dbReference>
<dbReference type="GO" id="GO:0005634">
    <property type="term" value="C:nucleus"/>
    <property type="evidence" value="ECO:0000318"/>
    <property type="project" value="GO_Central"/>
</dbReference>
<dbReference type="Gene3D" id="1.25.10.10">
    <property type="entry name" value="Leucine-rich Repeat Variant"/>
    <property type="match status" value="1"/>
</dbReference>
<keyword evidence="2" id="KW-0813">Transport</keyword>
<evidence type="ECO:0000256" key="3">
    <source>
        <dbReference type="ARBA" id="ARBA00022927"/>
    </source>
</evidence>
<protein>
    <recommendedName>
        <fullName evidence="8">Importin subunit alpha</fullName>
    </recommendedName>
</protein>
<name>F0Z672_DICPU</name>
<feature type="compositionally biased region" description="Basic and acidic residues" evidence="5">
    <location>
        <begin position="1"/>
        <end position="14"/>
    </location>
</feature>
<reference evidence="7" key="1">
    <citation type="journal article" date="2011" name="Genome Biol.">
        <title>Comparative genomics of the social amoebae Dictyostelium discoideum and Dictyostelium purpureum.</title>
        <authorList>
            <consortium name="US DOE Joint Genome Institute (JGI-PGF)"/>
            <person name="Sucgang R."/>
            <person name="Kuo A."/>
            <person name="Tian X."/>
            <person name="Salerno W."/>
            <person name="Parikh A."/>
            <person name="Feasley C.L."/>
            <person name="Dalin E."/>
            <person name="Tu H."/>
            <person name="Huang E."/>
            <person name="Barry K."/>
            <person name="Lindquist E."/>
            <person name="Shapiro H."/>
            <person name="Bruce D."/>
            <person name="Schmutz J."/>
            <person name="Salamov A."/>
            <person name="Fey P."/>
            <person name="Gaudet P."/>
            <person name="Anjard C."/>
            <person name="Babu M.M."/>
            <person name="Basu S."/>
            <person name="Bushmanova Y."/>
            <person name="van der Wel H."/>
            <person name="Katoh-Kurasawa M."/>
            <person name="Dinh C."/>
            <person name="Coutinho P.M."/>
            <person name="Saito T."/>
            <person name="Elias M."/>
            <person name="Schaap P."/>
            <person name="Kay R.R."/>
            <person name="Henrissat B."/>
            <person name="Eichinger L."/>
            <person name="Rivero F."/>
            <person name="Putnam N.H."/>
            <person name="West C.M."/>
            <person name="Loomis W.F."/>
            <person name="Chisholm R.L."/>
            <person name="Shaulsky G."/>
            <person name="Strassmann J.E."/>
            <person name="Queller D.C."/>
            <person name="Kuspa A."/>
            <person name="Grigoriev I.V."/>
        </authorList>
    </citation>
    <scope>NUCLEOTIDE SEQUENCE [LARGE SCALE GENOMIC DNA]</scope>
    <source>
        <strain evidence="7">QSDP1</strain>
    </source>
</reference>
<comment type="similarity">
    <text evidence="1">Belongs to the importin alpha family.</text>
</comment>
<evidence type="ECO:0008006" key="8">
    <source>
        <dbReference type="Google" id="ProtNLM"/>
    </source>
</evidence>
<dbReference type="InterPro" id="IPR000225">
    <property type="entry name" value="Armadillo"/>
</dbReference>
<keyword evidence="7" id="KW-1185">Reference proteome</keyword>
<proteinExistence type="inferred from homology"/>
<dbReference type="KEGG" id="dpp:DICPUDRAFT_146526"/>
<feature type="repeat" description="ARM" evidence="4">
    <location>
        <begin position="110"/>
        <end position="152"/>
    </location>
</feature>
<dbReference type="VEuPathDB" id="AmoebaDB:DICPUDRAFT_146526"/>
<dbReference type="RefSeq" id="XP_003282943.1">
    <property type="nucleotide sequence ID" value="XM_003282895.1"/>
</dbReference>
<evidence type="ECO:0000256" key="5">
    <source>
        <dbReference type="SAM" id="MobiDB-lite"/>
    </source>
</evidence>
<gene>
    <name evidence="6" type="ORF">DICPUDRAFT_146526</name>
</gene>